<organism evidence="2 3">
    <name type="scientific">Triticum urartu</name>
    <name type="common">Red wild einkorn</name>
    <name type="synonym">Crithodium urartu</name>
    <dbReference type="NCBI Taxonomy" id="4572"/>
    <lineage>
        <taxon>Eukaryota</taxon>
        <taxon>Viridiplantae</taxon>
        <taxon>Streptophyta</taxon>
        <taxon>Embryophyta</taxon>
        <taxon>Tracheophyta</taxon>
        <taxon>Spermatophyta</taxon>
        <taxon>Magnoliopsida</taxon>
        <taxon>Liliopsida</taxon>
        <taxon>Poales</taxon>
        <taxon>Poaceae</taxon>
        <taxon>BOP clade</taxon>
        <taxon>Pooideae</taxon>
        <taxon>Triticodae</taxon>
        <taxon>Triticeae</taxon>
        <taxon>Triticinae</taxon>
        <taxon>Triticum</taxon>
    </lineage>
</organism>
<keyword evidence="3" id="KW-1185">Reference proteome</keyword>
<accession>A0A8R7UHW4</accession>
<evidence type="ECO:0000256" key="1">
    <source>
        <dbReference type="SAM" id="MobiDB-lite"/>
    </source>
</evidence>
<reference evidence="2" key="3">
    <citation type="submission" date="2022-06" db="UniProtKB">
        <authorList>
            <consortium name="EnsemblPlants"/>
        </authorList>
    </citation>
    <scope>IDENTIFICATION</scope>
</reference>
<evidence type="ECO:0000313" key="2">
    <source>
        <dbReference type="EnsemblPlants" id="TuG1812G0500002208.01.T01"/>
    </source>
</evidence>
<feature type="compositionally biased region" description="Low complexity" evidence="1">
    <location>
        <begin position="41"/>
        <end position="60"/>
    </location>
</feature>
<proteinExistence type="predicted"/>
<evidence type="ECO:0000313" key="3">
    <source>
        <dbReference type="Proteomes" id="UP000015106"/>
    </source>
</evidence>
<reference evidence="2" key="2">
    <citation type="submission" date="2018-03" db="EMBL/GenBank/DDBJ databases">
        <title>The Triticum urartu genome reveals the dynamic nature of wheat genome evolution.</title>
        <authorList>
            <person name="Ling H."/>
            <person name="Ma B."/>
            <person name="Shi X."/>
            <person name="Liu H."/>
            <person name="Dong L."/>
            <person name="Sun H."/>
            <person name="Cao Y."/>
            <person name="Gao Q."/>
            <person name="Zheng S."/>
            <person name="Li Y."/>
            <person name="Yu Y."/>
            <person name="Du H."/>
            <person name="Qi M."/>
            <person name="Li Y."/>
            <person name="Yu H."/>
            <person name="Cui Y."/>
            <person name="Wang N."/>
            <person name="Chen C."/>
            <person name="Wu H."/>
            <person name="Zhao Y."/>
            <person name="Zhang J."/>
            <person name="Li Y."/>
            <person name="Zhou W."/>
            <person name="Zhang B."/>
            <person name="Hu W."/>
            <person name="Eijk M."/>
            <person name="Tang J."/>
            <person name="Witsenboer H."/>
            <person name="Zhao S."/>
            <person name="Li Z."/>
            <person name="Zhang A."/>
            <person name="Wang D."/>
            <person name="Liang C."/>
        </authorList>
    </citation>
    <scope>NUCLEOTIDE SEQUENCE [LARGE SCALE GENOMIC DNA]</scope>
    <source>
        <strain evidence="2">cv. G1812</strain>
    </source>
</reference>
<name>A0A8R7UHW4_TRIUA</name>
<dbReference type="AlphaFoldDB" id="A0A8R7UHW4"/>
<dbReference type="Gramene" id="TuG1812G0500002208.01.T01">
    <property type="protein sequence ID" value="TuG1812G0500002208.01.T01"/>
    <property type="gene ID" value="TuG1812G0500002208.01"/>
</dbReference>
<dbReference type="EnsemblPlants" id="TuG1812G0500002208.01.T01">
    <property type="protein sequence ID" value="TuG1812G0500002208.01.T01"/>
    <property type="gene ID" value="TuG1812G0500002208.01"/>
</dbReference>
<protein>
    <submittedName>
        <fullName evidence="2">Uncharacterized protein</fullName>
    </submittedName>
</protein>
<dbReference type="Proteomes" id="UP000015106">
    <property type="component" value="Chromosome 5"/>
</dbReference>
<reference evidence="3" key="1">
    <citation type="journal article" date="2013" name="Nature">
        <title>Draft genome of the wheat A-genome progenitor Triticum urartu.</title>
        <authorList>
            <person name="Ling H.Q."/>
            <person name="Zhao S."/>
            <person name="Liu D."/>
            <person name="Wang J."/>
            <person name="Sun H."/>
            <person name="Zhang C."/>
            <person name="Fan H."/>
            <person name="Li D."/>
            <person name="Dong L."/>
            <person name="Tao Y."/>
            <person name="Gao C."/>
            <person name="Wu H."/>
            <person name="Li Y."/>
            <person name="Cui Y."/>
            <person name="Guo X."/>
            <person name="Zheng S."/>
            <person name="Wang B."/>
            <person name="Yu K."/>
            <person name="Liang Q."/>
            <person name="Yang W."/>
            <person name="Lou X."/>
            <person name="Chen J."/>
            <person name="Feng M."/>
            <person name="Jian J."/>
            <person name="Zhang X."/>
            <person name="Luo G."/>
            <person name="Jiang Y."/>
            <person name="Liu J."/>
            <person name="Wang Z."/>
            <person name="Sha Y."/>
            <person name="Zhang B."/>
            <person name="Wu H."/>
            <person name="Tang D."/>
            <person name="Shen Q."/>
            <person name="Xue P."/>
            <person name="Zou S."/>
            <person name="Wang X."/>
            <person name="Liu X."/>
            <person name="Wang F."/>
            <person name="Yang Y."/>
            <person name="An X."/>
            <person name="Dong Z."/>
            <person name="Zhang K."/>
            <person name="Zhang X."/>
            <person name="Luo M.C."/>
            <person name="Dvorak J."/>
            <person name="Tong Y."/>
            <person name="Wang J."/>
            <person name="Yang H."/>
            <person name="Li Z."/>
            <person name="Wang D."/>
            <person name="Zhang A."/>
            <person name="Wang J."/>
        </authorList>
    </citation>
    <scope>NUCLEOTIDE SEQUENCE</scope>
    <source>
        <strain evidence="3">cv. G1812</strain>
    </source>
</reference>
<feature type="region of interest" description="Disordered" evidence="1">
    <location>
        <begin position="32"/>
        <end position="64"/>
    </location>
</feature>
<sequence>MIIAEIDAQMTGTREEFDSEAVICAAMVNEQAQRGGRPRYSSSLIKGSSTSSSGCSSTLTRRALRGRTNQDSMLCTSLQRKATETLLVPLCVPPLLASSITSD</sequence>